<organism evidence="1 2">
    <name type="scientific">Iris pallida</name>
    <name type="common">Sweet iris</name>
    <dbReference type="NCBI Taxonomy" id="29817"/>
    <lineage>
        <taxon>Eukaryota</taxon>
        <taxon>Viridiplantae</taxon>
        <taxon>Streptophyta</taxon>
        <taxon>Embryophyta</taxon>
        <taxon>Tracheophyta</taxon>
        <taxon>Spermatophyta</taxon>
        <taxon>Magnoliopsida</taxon>
        <taxon>Liliopsida</taxon>
        <taxon>Asparagales</taxon>
        <taxon>Iridaceae</taxon>
        <taxon>Iridoideae</taxon>
        <taxon>Irideae</taxon>
        <taxon>Iris</taxon>
    </lineage>
</organism>
<dbReference type="EMBL" id="JANAVB010031706">
    <property type="protein sequence ID" value="KAJ6811352.1"/>
    <property type="molecule type" value="Genomic_DNA"/>
</dbReference>
<name>A0AAX6F4H3_IRIPA</name>
<proteinExistence type="predicted"/>
<dbReference type="Proteomes" id="UP001140949">
    <property type="component" value="Unassembled WGS sequence"/>
</dbReference>
<dbReference type="AlphaFoldDB" id="A0AAX6F4H3"/>
<comment type="caution">
    <text evidence="1">The sequence shown here is derived from an EMBL/GenBank/DDBJ whole genome shotgun (WGS) entry which is preliminary data.</text>
</comment>
<protein>
    <submittedName>
        <fullName evidence="1">Uncharacterized protein</fullName>
    </submittedName>
</protein>
<keyword evidence="2" id="KW-1185">Reference proteome</keyword>
<gene>
    <name evidence="1" type="ORF">M6B38_154140</name>
</gene>
<evidence type="ECO:0000313" key="2">
    <source>
        <dbReference type="Proteomes" id="UP001140949"/>
    </source>
</evidence>
<reference evidence="1" key="1">
    <citation type="journal article" date="2023" name="GigaByte">
        <title>Genome assembly of the bearded iris, Iris pallida Lam.</title>
        <authorList>
            <person name="Bruccoleri R.E."/>
            <person name="Oakeley E.J."/>
            <person name="Faust A.M.E."/>
            <person name="Altorfer M."/>
            <person name="Dessus-Babus S."/>
            <person name="Burckhardt D."/>
            <person name="Oertli M."/>
            <person name="Naumann U."/>
            <person name="Petersen F."/>
            <person name="Wong J."/>
        </authorList>
    </citation>
    <scope>NUCLEOTIDE SEQUENCE</scope>
    <source>
        <strain evidence="1">GSM-AAB239-AS_SAM_17_03QT</strain>
    </source>
</reference>
<accession>A0AAX6F4H3</accession>
<reference evidence="1" key="2">
    <citation type="submission" date="2023-04" db="EMBL/GenBank/DDBJ databases">
        <authorList>
            <person name="Bruccoleri R.E."/>
            <person name="Oakeley E.J."/>
            <person name="Faust A.-M."/>
            <person name="Dessus-Babus S."/>
            <person name="Altorfer M."/>
            <person name="Burckhardt D."/>
            <person name="Oertli M."/>
            <person name="Naumann U."/>
            <person name="Petersen F."/>
            <person name="Wong J."/>
        </authorList>
    </citation>
    <scope>NUCLEOTIDE SEQUENCE</scope>
    <source>
        <strain evidence="1">GSM-AAB239-AS_SAM_17_03QT</strain>
        <tissue evidence="1">Leaf</tissue>
    </source>
</reference>
<evidence type="ECO:0000313" key="1">
    <source>
        <dbReference type="EMBL" id="KAJ6811352.1"/>
    </source>
</evidence>
<sequence length="34" mass="3796">MFIPACVRVRPGIRVLQAECTSCCGDSRNYSMKC</sequence>